<name>A0ABW2C5F8_9PSEU</name>
<organism evidence="1 2">
    <name type="scientific">Haloechinothrix salitolerans</name>
    <dbReference type="NCBI Taxonomy" id="926830"/>
    <lineage>
        <taxon>Bacteria</taxon>
        <taxon>Bacillati</taxon>
        <taxon>Actinomycetota</taxon>
        <taxon>Actinomycetes</taxon>
        <taxon>Pseudonocardiales</taxon>
        <taxon>Pseudonocardiaceae</taxon>
        <taxon>Haloechinothrix</taxon>
    </lineage>
</organism>
<comment type="caution">
    <text evidence="1">The sequence shown here is derived from an EMBL/GenBank/DDBJ whole genome shotgun (WGS) entry which is preliminary data.</text>
</comment>
<dbReference type="InterPro" id="IPR039498">
    <property type="entry name" value="NTP_transf_5"/>
</dbReference>
<sequence length="392" mass="43232">MPRRLCSSAAYPPALPAIAAYRSPDTRLELPREPLAPSAWREVVQGAWRHRVTGALAAAVHDGAMAATDAQRREAVAQHRTAQLRVLFLERELAAIVTRLARAGVPTRVLKGPAYARLDYADPALRSFHDIDLLVRPDDLGRAADTMRAAGYRRTLAEPRPGFDRRFDKGMTLVPPAGYELDIHRTFVLGPWGVLVDIDELWHDNGERLVVAGRPVTPLTTLSLPYRLLHACYHAALGDWPLRLGSLRDVAELLRRVEDPAGSAGSPGGSDVARTTRAIAGRWGVEAVLAAAIADATRLLGLPTTGPLSSWAWAYVPSKRAETWLALHTHENKTFAAQALATVRVLPRWRDKLAYVHALALPNRDYTDGRHRSWLRRFSYAVRQARQGRAAG</sequence>
<protein>
    <submittedName>
        <fullName evidence="1">Nucleotidyltransferase family protein</fullName>
    </submittedName>
</protein>
<dbReference type="RefSeq" id="WP_345397719.1">
    <property type="nucleotide sequence ID" value="NZ_BAABLA010000027.1"/>
</dbReference>
<reference evidence="2" key="1">
    <citation type="journal article" date="2019" name="Int. J. Syst. Evol. Microbiol.">
        <title>The Global Catalogue of Microorganisms (GCM) 10K type strain sequencing project: providing services to taxonomists for standard genome sequencing and annotation.</title>
        <authorList>
            <consortium name="The Broad Institute Genomics Platform"/>
            <consortium name="The Broad Institute Genome Sequencing Center for Infectious Disease"/>
            <person name="Wu L."/>
            <person name="Ma J."/>
        </authorList>
    </citation>
    <scope>NUCLEOTIDE SEQUENCE [LARGE SCALE GENOMIC DNA]</scope>
    <source>
        <strain evidence="2">KCTC 32255</strain>
    </source>
</reference>
<dbReference type="Pfam" id="PF14907">
    <property type="entry name" value="NTP_transf_5"/>
    <property type="match status" value="1"/>
</dbReference>
<proteinExistence type="predicted"/>
<accession>A0ABW2C5F8</accession>
<dbReference type="EMBL" id="JBHSXX010000001">
    <property type="protein sequence ID" value="MFC6869733.1"/>
    <property type="molecule type" value="Genomic_DNA"/>
</dbReference>
<dbReference type="Proteomes" id="UP001596337">
    <property type="component" value="Unassembled WGS sequence"/>
</dbReference>
<gene>
    <name evidence="1" type="ORF">ACFQGD_21560</name>
</gene>
<keyword evidence="2" id="KW-1185">Reference proteome</keyword>
<evidence type="ECO:0000313" key="1">
    <source>
        <dbReference type="EMBL" id="MFC6869733.1"/>
    </source>
</evidence>
<evidence type="ECO:0000313" key="2">
    <source>
        <dbReference type="Proteomes" id="UP001596337"/>
    </source>
</evidence>